<feature type="transmembrane region" description="Helical" evidence="5">
    <location>
        <begin position="138"/>
        <end position="160"/>
    </location>
</feature>
<evidence type="ECO:0000256" key="3">
    <source>
        <dbReference type="ARBA" id="ARBA00022989"/>
    </source>
</evidence>
<keyword evidence="3 5" id="KW-1133">Transmembrane helix</keyword>
<comment type="caution">
    <text evidence="7">The sequence shown here is derived from an EMBL/GenBank/DDBJ whole genome shotgun (WGS) entry which is preliminary data.</text>
</comment>
<protein>
    <submittedName>
        <fullName evidence="7">O-antigen ligase family protein</fullName>
    </submittedName>
</protein>
<dbReference type="EMBL" id="JAMGBE010000002">
    <property type="protein sequence ID" value="MCL6729342.1"/>
    <property type="molecule type" value="Genomic_DNA"/>
</dbReference>
<comment type="subcellular location">
    <subcellularLocation>
        <location evidence="1">Membrane</location>
        <topology evidence="1">Multi-pass membrane protein</topology>
    </subcellularLocation>
</comment>
<evidence type="ECO:0000313" key="8">
    <source>
        <dbReference type="Proteomes" id="UP001165342"/>
    </source>
</evidence>
<feature type="transmembrane region" description="Helical" evidence="5">
    <location>
        <begin position="112"/>
        <end position="131"/>
    </location>
</feature>
<evidence type="ECO:0000256" key="5">
    <source>
        <dbReference type="SAM" id="Phobius"/>
    </source>
</evidence>
<evidence type="ECO:0000256" key="2">
    <source>
        <dbReference type="ARBA" id="ARBA00022692"/>
    </source>
</evidence>
<keyword evidence="7" id="KW-0436">Ligase</keyword>
<name>A0ABT0S0L8_9SPHN</name>
<feature type="transmembrane region" description="Helical" evidence="5">
    <location>
        <begin position="387"/>
        <end position="404"/>
    </location>
</feature>
<organism evidence="7 8">
    <name type="scientific">Sphingomonas hankyongi</name>
    <dbReference type="NCBI Taxonomy" id="2908209"/>
    <lineage>
        <taxon>Bacteria</taxon>
        <taxon>Pseudomonadati</taxon>
        <taxon>Pseudomonadota</taxon>
        <taxon>Alphaproteobacteria</taxon>
        <taxon>Sphingomonadales</taxon>
        <taxon>Sphingomonadaceae</taxon>
        <taxon>Sphingomonas</taxon>
    </lineage>
</organism>
<dbReference type="InterPro" id="IPR007016">
    <property type="entry name" value="O-antigen_ligase-rel_domated"/>
</dbReference>
<feature type="transmembrane region" description="Helical" evidence="5">
    <location>
        <begin position="180"/>
        <end position="203"/>
    </location>
</feature>
<dbReference type="PANTHER" id="PTHR37422">
    <property type="entry name" value="TEICHURONIC ACID BIOSYNTHESIS PROTEIN TUAE"/>
    <property type="match status" value="1"/>
</dbReference>
<dbReference type="GO" id="GO:0016874">
    <property type="term" value="F:ligase activity"/>
    <property type="evidence" value="ECO:0007669"/>
    <property type="project" value="UniProtKB-KW"/>
</dbReference>
<evidence type="ECO:0000256" key="4">
    <source>
        <dbReference type="ARBA" id="ARBA00023136"/>
    </source>
</evidence>
<feature type="transmembrane region" description="Helical" evidence="5">
    <location>
        <begin position="357"/>
        <end position="375"/>
    </location>
</feature>
<dbReference type="Pfam" id="PF04932">
    <property type="entry name" value="Wzy_C"/>
    <property type="match status" value="1"/>
</dbReference>
<evidence type="ECO:0000313" key="7">
    <source>
        <dbReference type="EMBL" id="MCL6729342.1"/>
    </source>
</evidence>
<dbReference type="PANTHER" id="PTHR37422:SF13">
    <property type="entry name" value="LIPOPOLYSACCHARIDE BIOSYNTHESIS PROTEIN PA4999-RELATED"/>
    <property type="match status" value="1"/>
</dbReference>
<keyword evidence="4 5" id="KW-0472">Membrane</keyword>
<gene>
    <name evidence="7" type="ORF">LZ538_04625</name>
</gene>
<sequence length="449" mass="47609">MREAVVPAYLLLCLLLGGSVQGVWFNMILQLVGLAIVAWAALGSDERPLIQPAWNLLLLILLGLAVIALQLVPLPASIWPHLGGRERLAAGFSALGVPVPPVAISLAPHESLTAMFAMIPPIAVICAMLRLRAYRSRWLAITLVAGTIVGILIGVLQVSGGAASPWYLYAETSRGLATGFFANANHMATLLVATLPFLAALLASVRGGSAQQCSAMAALIVGLALVILVGLALNQSLAGYLLAVPVALASVMIVLPGRNRFRTISAMVSGTLLIIAIIALWVVPIGGHNLRGDVQSSVLSRQEILTTSIRATRDLLPFGSGAGTFRSAYQLYEDHDRLEKPIVNHAHNEYVEVAFETGVPGLVVLGLFLAWWVSAAGRAWRSGVSPFARAASVASAAILAHSLVDFPLRTAAISTVFAMCLALLAQPKVQRGHVRDSSELRPTRHLSWE</sequence>
<keyword evidence="2 5" id="KW-0812">Transmembrane</keyword>
<reference evidence="7" key="1">
    <citation type="submission" date="2022-05" db="EMBL/GenBank/DDBJ databases">
        <authorList>
            <person name="Jo J.-H."/>
            <person name="Im W.-T."/>
        </authorList>
    </citation>
    <scope>NUCLEOTIDE SEQUENCE</scope>
    <source>
        <strain evidence="7">SE220</strain>
    </source>
</reference>
<feature type="transmembrane region" description="Helical" evidence="5">
    <location>
        <begin position="264"/>
        <end position="283"/>
    </location>
</feature>
<accession>A0ABT0S0L8</accession>
<evidence type="ECO:0000256" key="1">
    <source>
        <dbReference type="ARBA" id="ARBA00004141"/>
    </source>
</evidence>
<dbReference type="Proteomes" id="UP001165342">
    <property type="component" value="Unassembled WGS sequence"/>
</dbReference>
<feature type="transmembrane region" description="Helical" evidence="5">
    <location>
        <begin position="54"/>
        <end position="76"/>
    </location>
</feature>
<feature type="transmembrane region" description="Helical" evidence="5">
    <location>
        <begin position="215"/>
        <end position="233"/>
    </location>
</feature>
<feature type="domain" description="O-antigen ligase-related" evidence="6">
    <location>
        <begin position="223"/>
        <end position="365"/>
    </location>
</feature>
<feature type="transmembrane region" description="Helical" evidence="5">
    <location>
        <begin position="9"/>
        <end position="42"/>
    </location>
</feature>
<feature type="transmembrane region" description="Helical" evidence="5">
    <location>
        <begin position="410"/>
        <end position="425"/>
    </location>
</feature>
<keyword evidence="8" id="KW-1185">Reference proteome</keyword>
<proteinExistence type="predicted"/>
<evidence type="ECO:0000259" key="6">
    <source>
        <dbReference type="Pfam" id="PF04932"/>
    </source>
</evidence>
<feature type="transmembrane region" description="Helical" evidence="5">
    <location>
        <begin position="239"/>
        <end position="257"/>
    </location>
</feature>
<dbReference type="RefSeq" id="WP_249830848.1">
    <property type="nucleotide sequence ID" value="NZ_JAMGBE010000002.1"/>
</dbReference>
<dbReference type="InterPro" id="IPR051533">
    <property type="entry name" value="WaaL-like"/>
</dbReference>